<protein>
    <submittedName>
        <fullName evidence="1">Uncharacterized protein</fullName>
    </submittedName>
</protein>
<gene>
    <name evidence="1" type="ORF">RTCCBAU85039_5580</name>
</gene>
<organism evidence="1 2">
    <name type="scientific">Rhizobium tibeticum</name>
    <dbReference type="NCBI Taxonomy" id="501024"/>
    <lineage>
        <taxon>Bacteria</taxon>
        <taxon>Pseudomonadati</taxon>
        <taxon>Pseudomonadota</taxon>
        <taxon>Alphaproteobacteria</taxon>
        <taxon>Hyphomicrobiales</taxon>
        <taxon>Rhizobiaceae</taxon>
        <taxon>Rhizobium/Agrobacterium group</taxon>
        <taxon>Rhizobium</taxon>
    </lineage>
</organism>
<accession>A0A1K0J987</accession>
<evidence type="ECO:0000313" key="2">
    <source>
        <dbReference type="Proteomes" id="UP000183063"/>
    </source>
</evidence>
<dbReference type="Proteomes" id="UP000183063">
    <property type="component" value="Unassembled WGS sequence"/>
</dbReference>
<dbReference type="AlphaFoldDB" id="A0A1K0J987"/>
<evidence type="ECO:0000313" key="1">
    <source>
        <dbReference type="EMBL" id="SEI17195.1"/>
    </source>
</evidence>
<proteinExistence type="predicted"/>
<reference evidence="2" key="1">
    <citation type="submission" date="2016-10" db="EMBL/GenBank/DDBJ databases">
        <authorList>
            <person name="Wibberg D."/>
        </authorList>
    </citation>
    <scope>NUCLEOTIDE SEQUENCE [LARGE SCALE GENOMIC DNA]</scope>
</reference>
<dbReference type="EMBL" id="FNXB01000044">
    <property type="protein sequence ID" value="SEI17195.1"/>
    <property type="molecule type" value="Genomic_DNA"/>
</dbReference>
<sequence length="37" mass="3737">MTLVMAAAAFLAKLGADLRRTAAGKPNETSPNPPIAA</sequence>
<name>A0A1K0J987_9HYPH</name>